<organism evidence="1 2">
    <name type="scientific">Galerina marginata (strain CBS 339.88)</name>
    <dbReference type="NCBI Taxonomy" id="685588"/>
    <lineage>
        <taxon>Eukaryota</taxon>
        <taxon>Fungi</taxon>
        <taxon>Dikarya</taxon>
        <taxon>Basidiomycota</taxon>
        <taxon>Agaricomycotina</taxon>
        <taxon>Agaricomycetes</taxon>
        <taxon>Agaricomycetidae</taxon>
        <taxon>Agaricales</taxon>
        <taxon>Agaricineae</taxon>
        <taxon>Strophariaceae</taxon>
        <taxon>Galerina</taxon>
    </lineage>
</organism>
<sequence length="187" mass="21062">MPFGVKYVPISPGMYNQAPQTTFPDLNTFVPLSEEVLMKARQNIEEFLSHALLEDNQQIYASEPFPDAVPNLDSDSDSVESPVYEDSEEYFKFLMEHEGDLSTLSPPDDFTIESPGSACFPEDMPWEFPTGMLQEPEIWDPTTDLETLISSTEYMDQATLDSMHQSLEELEHTFYSKASPTSAPAEA</sequence>
<protein>
    <submittedName>
        <fullName evidence="1">Uncharacterized protein</fullName>
    </submittedName>
</protein>
<proteinExistence type="predicted"/>
<name>A0A067SS47_GALM3</name>
<keyword evidence="2" id="KW-1185">Reference proteome</keyword>
<evidence type="ECO:0000313" key="1">
    <source>
        <dbReference type="EMBL" id="KDR72872.1"/>
    </source>
</evidence>
<dbReference type="HOGENOM" id="CLU_1447785_0_0_1"/>
<reference evidence="2" key="1">
    <citation type="journal article" date="2014" name="Proc. Natl. Acad. Sci. U.S.A.">
        <title>Extensive sampling of basidiomycete genomes demonstrates inadequacy of the white-rot/brown-rot paradigm for wood decay fungi.</title>
        <authorList>
            <person name="Riley R."/>
            <person name="Salamov A.A."/>
            <person name="Brown D.W."/>
            <person name="Nagy L.G."/>
            <person name="Floudas D."/>
            <person name="Held B.W."/>
            <person name="Levasseur A."/>
            <person name="Lombard V."/>
            <person name="Morin E."/>
            <person name="Otillar R."/>
            <person name="Lindquist E.A."/>
            <person name="Sun H."/>
            <person name="LaButti K.M."/>
            <person name="Schmutz J."/>
            <person name="Jabbour D."/>
            <person name="Luo H."/>
            <person name="Baker S.E."/>
            <person name="Pisabarro A.G."/>
            <person name="Walton J.D."/>
            <person name="Blanchette R.A."/>
            <person name="Henrissat B."/>
            <person name="Martin F."/>
            <person name="Cullen D."/>
            <person name="Hibbett D.S."/>
            <person name="Grigoriev I.V."/>
        </authorList>
    </citation>
    <scope>NUCLEOTIDE SEQUENCE [LARGE SCALE GENOMIC DNA]</scope>
    <source>
        <strain evidence="2">CBS 339.88</strain>
    </source>
</reference>
<accession>A0A067SS47</accession>
<gene>
    <name evidence="1" type="ORF">GALMADRAFT_270282</name>
</gene>
<dbReference type="AlphaFoldDB" id="A0A067SS47"/>
<evidence type="ECO:0000313" key="2">
    <source>
        <dbReference type="Proteomes" id="UP000027222"/>
    </source>
</evidence>
<dbReference type="Proteomes" id="UP000027222">
    <property type="component" value="Unassembled WGS sequence"/>
</dbReference>
<dbReference type="EMBL" id="KL142387">
    <property type="protein sequence ID" value="KDR72872.1"/>
    <property type="molecule type" value="Genomic_DNA"/>
</dbReference>
<dbReference type="OrthoDB" id="3062449at2759"/>